<reference evidence="1" key="2">
    <citation type="journal article" date="2007" name="Science">
        <title>Draft genome sequence of the sexually transmitted pathogen Trichomonas vaginalis.</title>
        <authorList>
            <person name="Carlton J.M."/>
            <person name="Hirt R.P."/>
            <person name="Silva J.C."/>
            <person name="Delcher A.L."/>
            <person name="Schatz M."/>
            <person name="Zhao Q."/>
            <person name="Wortman J.R."/>
            <person name="Bidwell S.L."/>
            <person name="Alsmark U.C.M."/>
            <person name="Besteiro S."/>
            <person name="Sicheritz-Ponten T."/>
            <person name="Noel C.J."/>
            <person name="Dacks J.B."/>
            <person name="Foster P.G."/>
            <person name="Simillion C."/>
            <person name="Van de Peer Y."/>
            <person name="Miranda-Saavedra D."/>
            <person name="Barton G.J."/>
            <person name="Westrop G.D."/>
            <person name="Mueller S."/>
            <person name="Dessi D."/>
            <person name="Fiori P.L."/>
            <person name="Ren Q."/>
            <person name="Paulsen I."/>
            <person name="Zhang H."/>
            <person name="Bastida-Corcuera F.D."/>
            <person name="Simoes-Barbosa A."/>
            <person name="Brown M.T."/>
            <person name="Hayes R.D."/>
            <person name="Mukherjee M."/>
            <person name="Okumura C.Y."/>
            <person name="Schneider R."/>
            <person name="Smith A.J."/>
            <person name="Vanacova S."/>
            <person name="Villalvazo M."/>
            <person name="Haas B.J."/>
            <person name="Pertea M."/>
            <person name="Feldblyum T.V."/>
            <person name="Utterback T.R."/>
            <person name="Shu C.L."/>
            <person name="Osoegawa K."/>
            <person name="de Jong P.J."/>
            <person name="Hrdy I."/>
            <person name="Horvathova L."/>
            <person name="Zubacova Z."/>
            <person name="Dolezal P."/>
            <person name="Malik S.B."/>
            <person name="Logsdon J.M. Jr."/>
            <person name="Henze K."/>
            <person name="Gupta A."/>
            <person name="Wang C.C."/>
            <person name="Dunne R.L."/>
            <person name="Upcroft J.A."/>
            <person name="Upcroft P."/>
            <person name="White O."/>
            <person name="Salzberg S.L."/>
            <person name="Tang P."/>
            <person name="Chiu C.-H."/>
            <person name="Lee Y.-S."/>
            <person name="Embley T.M."/>
            <person name="Coombs G.H."/>
            <person name="Mottram J.C."/>
            <person name="Tachezy J."/>
            <person name="Fraser-Liggett C.M."/>
            <person name="Johnson P.J."/>
        </authorList>
    </citation>
    <scope>NUCLEOTIDE SEQUENCE [LARGE SCALE GENOMIC DNA]</scope>
    <source>
        <strain evidence="1">G3</strain>
    </source>
</reference>
<dbReference type="AlphaFoldDB" id="A2EAZ5"/>
<gene>
    <name evidence="1" type="ORF">TVAG_088500</name>
</gene>
<dbReference type="Proteomes" id="UP000001542">
    <property type="component" value="Unassembled WGS sequence"/>
</dbReference>
<evidence type="ECO:0000313" key="1">
    <source>
        <dbReference type="EMBL" id="EAY10135.1"/>
    </source>
</evidence>
<dbReference type="EMBL" id="DS113343">
    <property type="protein sequence ID" value="EAY10135.1"/>
    <property type="molecule type" value="Genomic_DNA"/>
</dbReference>
<reference evidence="1" key="1">
    <citation type="submission" date="2006-10" db="EMBL/GenBank/DDBJ databases">
        <authorList>
            <person name="Amadeo P."/>
            <person name="Zhao Q."/>
            <person name="Wortman J."/>
            <person name="Fraser-Liggett C."/>
            <person name="Carlton J."/>
        </authorList>
    </citation>
    <scope>NUCLEOTIDE SEQUENCE</scope>
    <source>
        <strain evidence="1">G3</strain>
    </source>
</reference>
<protein>
    <submittedName>
        <fullName evidence="1">Uncharacterized protein</fullName>
    </submittedName>
</protein>
<proteinExistence type="predicted"/>
<dbReference type="VEuPathDB" id="TrichDB:TVAG_088500"/>
<dbReference type="RefSeq" id="XP_001322358.1">
    <property type="nucleotide sequence ID" value="XM_001322323.1"/>
</dbReference>
<organism evidence="1 2">
    <name type="scientific">Trichomonas vaginalis (strain ATCC PRA-98 / G3)</name>
    <dbReference type="NCBI Taxonomy" id="412133"/>
    <lineage>
        <taxon>Eukaryota</taxon>
        <taxon>Metamonada</taxon>
        <taxon>Parabasalia</taxon>
        <taxon>Trichomonadida</taxon>
        <taxon>Trichomonadidae</taxon>
        <taxon>Trichomonas</taxon>
    </lineage>
</organism>
<dbReference type="InParanoid" id="A2EAZ5"/>
<name>A2EAZ5_TRIV3</name>
<keyword evidence="2" id="KW-1185">Reference proteome</keyword>
<accession>A2EAZ5</accession>
<evidence type="ECO:0000313" key="2">
    <source>
        <dbReference type="Proteomes" id="UP000001542"/>
    </source>
</evidence>
<sequence>MLTLLFPILTRQEVTCDKITTHLKFREPISLTCTGLSQDQSYKVRVTGSDYPATLSNSNTLTFKVTEVFEIKSFALIQDRNTIIYRQDVIFESNPIMDDLRIQKPVISGRWSLINPIFYFGSRYYGTGEDKVELAISDNRNENSFDDNMIHLYDNENCFIPGNLPAGDYYLFARIRYIDGETTKVSKIIWVDINVQTPSIKSEFSVMLSSDKSVFNPNKDIWFYITAAPSVPHFKIMWKFGEYSTDLDQYTQWGDYQDPVDYRRALRFEIKSPNDITDIQNGIVFISIDTKTSEILNYTEINNVRFLPFLILEGYQIDQPKYNDEYVLQEGDLITGTISFKNEISIEHMTVSGFGSEGTIYSIPNENKKIRFELLKKSDYPSVIDVDEVNARQRIILDFYNLDMSININKNLPFSGIIQGNIKIKTNIGYRTKMQFIAKFGEFEADIQSYNFNIVTRSADRDFTIDLGDKIKYDVNGTLPSRITFAIVIDNIIMVHKSADFSIFNPQLSNQ</sequence>
<dbReference type="VEuPathDB" id="TrichDB:TVAGG3_0398180"/>
<dbReference type="KEGG" id="tva:4768063"/>